<proteinExistence type="inferred from homology"/>
<dbReference type="Proteomes" id="UP000520767">
    <property type="component" value="Unassembled WGS sequence"/>
</dbReference>
<evidence type="ECO:0000313" key="5">
    <source>
        <dbReference type="Proteomes" id="UP000520767"/>
    </source>
</evidence>
<evidence type="ECO:0000256" key="1">
    <source>
        <dbReference type="ARBA" id="ARBA00023186"/>
    </source>
</evidence>
<dbReference type="GO" id="GO:0005737">
    <property type="term" value="C:cytoplasm"/>
    <property type="evidence" value="ECO:0007669"/>
    <property type="project" value="UniProtKB-SubCell"/>
</dbReference>
<feature type="region of interest" description="Disordered" evidence="3">
    <location>
        <begin position="279"/>
        <end position="299"/>
    </location>
</feature>
<dbReference type="EMBL" id="JACHJQ010000014">
    <property type="protein sequence ID" value="MBB4912561.1"/>
    <property type="molecule type" value="Genomic_DNA"/>
</dbReference>
<organism evidence="4 5">
    <name type="scientific">Actinophytocola algeriensis</name>
    <dbReference type="NCBI Taxonomy" id="1768010"/>
    <lineage>
        <taxon>Bacteria</taxon>
        <taxon>Bacillati</taxon>
        <taxon>Actinomycetota</taxon>
        <taxon>Actinomycetes</taxon>
        <taxon>Pseudonocardiales</taxon>
        <taxon>Pseudonocardiaceae</taxon>
    </lineage>
</organism>
<keyword evidence="1 2" id="KW-0143">Chaperone</keyword>
<keyword evidence="2" id="KW-0996">Nickel insertion</keyword>
<sequence length="299" mass="31586">MRARARLEVERGGVVRTLRSAPPLTLIPVRGRPVVHLVNSAASPLGGDDLTLTVRVGAHACLTLSGVAAAVALPGPRGLPSRMAVHLELSEGARVEYLPEPTVITRRARHESVLVVSLAGDAHLHTRETVVLGRDGELPGELTTTTHVTRDGHPVLRQTLVVTREVLLGNRVLATELSTSDDRDTASGTWWSRTRLAAGGTLTTSLADDAVTASRQLAAAALLGTRQQVPRHQRRGVRVGAEVGEVQDAPAHEPVRGVAVVHADPGAGEHRVDPARVAAGHEPAHPARPGRGEHADDHL</sequence>
<reference evidence="4 5" key="1">
    <citation type="submission" date="2020-08" db="EMBL/GenBank/DDBJ databases">
        <title>Genomic Encyclopedia of Type Strains, Phase III (KMG-III): the genomes of soil and plant-associated and newly described type strains.</title>
        <authorList>
            <person name="Whitman W."/>
        </authorList>
    </citation>
    <scope>NUCLEOTIDE SEQUENCE [LARGE SCALE GENOMIC DNA]</scope>
    <source>
        <strain evidence="4 5">CECT 8960</strain>
    </source>
</reference>
<comment type="caution">
    <text evidence="4">The sequence shown here is derived from an EMBL/GenBank/DDBJ whole genome shotgun (WGS) entry which is preliminary data.</text>
</comment>
<dbReference type="GO" id="GO:0016151">
    <property type="term" value="F:nickel cation binding"/>
    <property type="evidence" value="ECO:0007669"/>
    <property type="project" value="UniProtKB-UniRule"/>
</dbReference>
<gene>
    <name evidence="2" type="primary">ureD</name>
    <name evidence="4" type="ORF">FHR82_008833</name>
</gene>
<keyword evidence="2" id="KW-0963">Cytoplasm</keyword>
<evidence type="ECO:0000256" key="3">
    <source>
        <dbReference type="SAM" id="MobiDB-lite"/>
    </source>
</evidence>
<evidence type="ECO:0000313" key="4">
    <source>
        <dbReference type="EMBL" id="MBB4912561.1"/>
    </source>
</evidence>
<dbReference type="HAMAP" id="MF_01384">
    <property type="entry name" value="UreD"/>
    <property type="match status" value="1"/>
</dbReference>
<comment type="function">
    <text evidence="2">Required for maturation of urease via the functional incorporation of the urease nickel metallocenter.</text>
</comment>
<feature type="compositionally biased region" description="Basic and acidic residues" evidence="3">
    <location>
        <begin position="282"/>
        <end position="299"/>
    </location>
</feature>
<protein>
    <recommendedName>
        <fullName evidence="2">Urease accessory protein UreD</fullName>
    </recommendedName>
</protein>
<comment type="subunit">
    <text evidence="2">UreD, UreF and UreG form a complex that acts as a GTP-hydrolysis-dependent molecular chaperone, activating the urease apoprotein by helping to assemble the nickel containing metallocenter of UreC. The UreE protein probably delivers the nickel.</text>
</comment>
<name>A0A7W7QFA0_9PSEU</name>
<keyword evidence="5" id="KW-1185">Reference proteome</keyword>
<evidence type="ECO:0000256" key="2">
    <source>
        <dbReference type="HAMAP-Rule" id="MF_01384"/>
    </source>
</evidence>
<comment type="subcellular location">
    <subcellularLocation>
        <location evidence="2">Cytoplasm</location>
    </subcellularLocation>
</comment>
<accession>A0A7W7QFA0</accession>
<dbReference type="Pfam" id="PF01774">
    <property type="entry name" value="UreD"/>
    <property type="match status" value="1"/>
</dbReference>
<comment type="similarity">
    <text evidence="2">Belongs to the UreD family.</text>
</comment>
<dbReference type="RefSeq" id="WP_184816542.1">
    <property type="nucleotide sequence ID" value="NZ_JACHJQ010000014.1"/>
</dbReference>
<dbReference type="AlphaFoldDB" id="A0A7W7QFA0"/>
<dbReference type="InterPro" id="IPR002669">
    <property type="entry name" value="UreD"/>
</dbReference>